<sequence>MSTYRIEQGRTKDHLTGTMDVIRKNGDVYVRPQTVGTPGATQEGDDLRATCRPTNCFYRTPLSTYTDDYRPYPRDDAYQRFYDALRCPSLSTLTHTQRRIGKNTTTYEAAYQPMNGPSGGLPSLRFGTRCGSMRCPSGTKPHTVAGARNDTKVMKQNESTIDLDRKCIADGNLCASSRWKSTYTHDFCDTLHGYPVGFGNQGINQHFTQFLKDGTWGDGKITRAVSTLH</sequence>
<evidence type="ECO:0000313" key="2">
    <source>
        <dbReference type="Proteomes" id="UP000315496"/>
    </source>
</evidence>
<dbReference type="OrthoDB" id="10248192at2759"/>
<comment type="caution">
    <text evidence="1">The sequence shown here is derived from an EMBL/GenBank/DDBJ whole genome shotgun (WGS) entry which is preliminary data.</text>
</comment>
<evidence type="ECO:0000313" key="1">
    <source>
        <dbReference type="EMBL" id="TNJ28179.1"/>
    </source>
</evidence>
<protein>
    <submittedName>
        <fullName evidence="1">Uncharacterized protein</fullName>
    </submittedName>
</protein>
<name>A0A4Z1T6K9_GIAMU</name>
<accession>A0A4Z1T6K9</accession>
<proteinExistence type="predicted"/>
<dbReference type="EMBL" id="VDLU01000002">
    <property type="protein sequence ID" value="TNJ28179.1"/>
    <property type="molecule type" value="Genomic_DNA"/>
</dbReference>
<reference evidence="1 2" key="1">
    <citation type="submission" date="2019-05" db="EMBL/GenBank/DDBJ databases">
        <title>The compact genome of Giardia muris reveals important steps in the evolution of intestinal protozoan parasites.</title>
        <authorList>
            <person name="Xu F."/>
            <person name="Jimenez-Gonzalez A."/>
            <person name="Einarsson E."/>
            <person name="Astvaldsson A."/>
            <person name="Peirasmaki D."/>
            <person name="Eckmann L."/>
            <person name="Andersson J.O."/>
            <person name="Svard S.G."/>
            <person name="Jerlstrom-Hultqvist J."/>
        </authorList>
    </citation>
    <scope>NUCLEOTIDE SEQUENCE [LARGE SCALE GENOMIC DNA]</scope>
    <source>
        <strain evidence="1 2">Roberts-Thomson</strain>
    </source>
</reference>
<gene>
    <name evidence="1" type="ORF">GMRT_15255</name>
</gene>
<dbReference type="AlphaFoldDB" id="A0A4Z1T6K9"/>
<organism evidence="1 2">
    <name type="scientific">Giardia muris</name>
    <dbReference type="NCBI Taxonomy" id="5742"/>
    <lineage>
        <taxon>Eukaryota</taxon>
        <taxon>Metamonada</taxon>
        <taxon>Diplomonadida</taxon>
        <taxon>Hexamitidae</taxon>
        <taxon>Giardiinae</taxon>
        <taxon>Giardia</taxon>
    </lineage>
</organism>
<dbReference type="VEuPathDB" id="GiardiaDB:GMRT_15255"/>
<dbReference type="Proteomes" id="UP000315496">
    <property type="component" value="Chromosome 2"/>
</dbReference>
<keyword evidence="2" id="KW-1185">Reference proteome</keyword>